<comment type="caution">
    <text evidence="1">The sequence shown here is derived from an EMBL/GenBank/DDBJ whole genome shotgun (WGS) entry which is preliminary data.</text>
</comment>
<sequence>MLTIDDCIALSDLTEEEVDAIAEHEHLPEMVAVELGSYLVHTVEGQRRIAGFIRDDIAHARAHGNHRHAATLVMVLRHFMAGHQPARLERNQTG</sequence>
<dbReference type="RefSeq" id="WP_180279898.1">
    <property type="nucleotide sequence ID" value="NZ_JABFDB010000001.1"/>
</dbReference>
<dbReference type="EMBL" id="JABFDB010000001">
    <property type="protein sequence ID" value="NYZ18129.1"/>
    <property type="molecule type" value="Genomic_DNA"/>
</dbReference>
<protein>
    <submittedName>
        <fullName evidence="1">Uncharacterized protein</fullName>
    </submittedName>
</protein>
<gene>
    <name evidence="1" type="ORF">HND93_00275</name>
</gene>
<organism evidence="1 2">
    <name type="scientific">Azospirillum oleiclasticum</name>
    <dbReference type="NCBI Taxonomy" id="2735135"/>
    <lineage>
        <taxon>Bacteria</taxon>
        <taxon>Pseudomonadati</taxon>
        <taxon>Pseudomonadota</taxon>
        <taxon>Alphaproteobacteria</taxon>
        <taxon>Rhodospirillales</taxon>
        <taxon>Azospirillaceae</taxon>
        <taxon>Azospirillum</taxon>
    </lineage>
</organism>
<keyword evidence="2" id="KW-1185">Reference proteome</keyword>
<accession>A0ABX2T1N6</accession>
<name>A0ABX2T1N6_9PROT</name>
<proteinExistence type="predicted"/>
<reference evidence="1 2" key="1">
    <citation type="submission" date="2020-05" db="EMBL/GenBank/DDBJ databases">
        <title>Azospirillum oleiclasticum sp. nov, a nitrogen-fixing and heavy crude oil-emulsifying bacterium isolated from the crude oil of Yumen Oilfield.</title>
        <authorList>
            <person name="Wu D."/>
            <person name="Cai M."/>
            <person name="Zhang X."/>
        </authorList>
    </citation>
    <scope>NUCLEOTIDE SEQUENCE [LARGE SCALE GENOMIC DNA]</scope>
    <source>
        <strain evidence="1 2">ROY-1-1-2</strain>
    </source>
</reference>
<dbReference type="Proteomes" id="UP000584642">
    <property type="component" value="Unassembled WGS sequence"/>
</dbReference>
<evidence type="ECO:0000313" key="2">
    <source>
        <dbReference type="Proteomes" id="UP000584642"/>
    </source>
</evidence>
<evidence type="ECO:0000313" key="1">
    <source>
        <dbReference type="EMBL" id="NYZ18129.1"/>
    </source>
</evidence>